<name>A0AAD4ZEC7_PRUDU</name>
<evidence type="ECO:0000256" key="4">
    <source>
        <dbReference type="ARBA" id="ARBA00022840"/>
    </source>
</evidence>
<dbReference type="InterPro" id="IPR042197">
    <property type="entry name" value="Apaf_helical"/>
</dbReference>
<dbReference type="Proteomes" id="UP001054821">
    <property type="component" value="Chromosome 2"/>
</dbReference>
<dbReference type="GO" id="GO:0005524">
    <property type="term" value="F:ATP binding"/>
    <property type="evidence" value="ECO:0007669"/>
    <property type="project" value="UniProtKB-KW"/>
</dbReference>
<keyword evidence="2" id="KW-0547">Nucleotide-binding</keyword>
<dbReference type="InterPro" id="IPR032675">
    <property type="entry name" value="LRR_dom_sf"/>
</dbReference>
<dbReference type="AlphaFoldDB" id="A0AAD4ZEC7"/>
<dbReference type="SUPFAM" id="SSF52540">
    <property type="entry name" value="P-loop containing nucleoside triphosphate hydrolases"/>
    <property type="match status" value="1"/>
</dbReference>
<dbReference type="GO" id="GO:0051707">
    <property type="term" value="P:response to other organism"/>
    <property type="evidence" value="ECO:0007669"/>
    <property type="project" value="UniProtKB-ARBA"/>
</dbReference>
<evidence type="ECO:0000256" key="2">
    <source>
        <dbReference type="ARBA" id="ARBA00022741"/>
    </source>
</evidence>
<evidence type="ECO:0000259" key="6">
    <source>
        <dbReference type="Pfam" id="PF18052"/>
    </source>
</evidence>
<gene>
    <name evidence="7" type="ORF">L3X38_010620</name>
</gene>
<sequence>MALIGEALISASVQVLCDRITSSEFKDLFRQKKLDEPLLMNLKTTLLTLFVVLNDAEEKQLVNPAVRDWLNELKHAVFDAEDLLDEIDTEALRCKLGGEDQTHKLTNKVWNLLPSSRNHFYQSMNVKIQELLQRLENFVQQKIALGLGEVARRKVSHRTPTTSLVHEPCVYGRDEVQENLSKVLLSDDASKDDVSVLTIVGMGGVGKTTLARMLYNNNKVKRHFTLQAWACVSEDYNAFRITKTILESVTSKPCNTTDLNLLQVELREQLRGKKFLFVLDDLWNENYGDWERLQTPFNSGARGSKVIITTRNKNVASLMKNVPIQFLEPLSHQDCWLLLAKHAFGNENYSANSNLEDIGKQIALKCKGLPLAAQTLGETKLLSELAIRNVVDIQCLPNCNRLQRLTLWNCSTLSSFPKDGLPTTLTSLTIINCRRLEFLPHEMLAKLTSLDHLYIENSCDSMRSFPLGIFPKLTTLRIHDGENLESFSLIKEEGAVENLCHLNSLQVYNCPTMVCFHEGELPTPNLSHFAVGDCENLKSLPECLHTLTALRSLWILNLPNLESFAEDGGLPPNLRSFRIENCKRLRASSVGEYWGLQALASLEEFRIKGSDHVLETLLKEQLLPTTLHTLRISDLSTLKSLDGKGLGHLTSLQELDINSCPSLEFLPEEGLPPSLSHLSISRCPALEKRYKNKTGQDWAKISHIPCIEIGDEMII</sequence>
<keyword evidence="4" id="KW-0067">ATP-binding</keyword>
<keyword evidence="3" id="KW-0611">Plant defense</keyword>
<evidence type="ECO:0000259" key="5">
    <source>
        <dbReference type="Pfam" id="PF00931"/>
    </source>
</evidence>
<accession>A0AAD4ZEC7</accession>
<dbReference type="Pfam" id="PF00931">
    <property type="entry name" value="NB-ARC"/>
    <property type="match status" value="1"/>
</dbReference>
<dbReference type="PANTHER" id="PTHR36766:SF40">
    <property type="entry name" value="DISEASE RESISTANCE PROTEIN RGA3"/>
    <property type="match status" value="1"/>
</dbReference>
<dbReference type="SUPFAM" id="SSF52058">
    <property type="entry name" value="L domain-like"/>
    <property type="match status" value="1"/>
</dbReference>
<dbReference type="EMBL" id="JAJFAZ020000002">
    <property type="protein sequence ID" value="KAI5342744.1"/>
    <property type="molecule type" value="Genomic_DNA"/>
</dbReference>
<keyword evidence="1" id="KW-0677">Repeat</keyword>
<dbReference type="Gene3D" id="1.20.5.4130">
    <property type="match status" value="1"/>
</dbReference>
<proteinExistence type="predicted"/>
<evidence type="ECO:0000256" key="1">
    <source>
        <dbReference type="ARBA" id="ARBA00022737"/>
    </source>
</evidence>
<dbReference type="GO" id="GO:0006952">
    <property type="term" value="P:defense response"/>
    <property type="evidence" value="ECO:0007669"/>
    <property type="project" value="UniProtKB-KW"/>
</dbReference>
<dbReference type="PRINTS" id="PR00364">
    <property type="entry name" value="DISEASERSIST"/>
</dbReference>
<keyword evidence="8" id="KW-1185">Reference proteome</keyword>
<dbReference type="InterPro" id="IPR002182">
    <property type="entry name" value="NB-ARC"/>
</dbReference>
<dbReference type="Gene3D" id="3.40.50.300">
    <property type="entry name" value="P-loop containing nucleotide triphosphate hydrolases"/>
    <property type="match status" value="1"/>
</dbReference>
<feature type="domain" description="Disease resistance N-terminal" evidence="6">
    <location>
        <begin position="10"/>
        <end position="101"/>
    </location>
</feature>
<dbReference type="Gene3D" id="3.80.10.10">
    <property type="entry name" value="Ribonuclease Inhibitor"/>
    <property type="match status" value="2"/>
</dbReference>
<reference evidence="7 8" key="1">
    <citation type="journal article" date="2022" name="G3 (Bethesda)">
        <title>Whole-genome sequence and methylome profiling of the almond [Prunus dulcis (Mill.) D.A. Webb] cultivar 'Nonpareil'.</title>
        <authorList>
            <person name="D'Amico-Willman K.M."/>
            <person name="Ouma W.Z."/>
            <person name="Meulia T."/>
            <person name="Sideli G.M."/>
            <person name="Gradziel T.M."/>
            <person name="Fresnedo-Ramirez J."/>
        </authorList>
    </citation>
    <scope>NUCLEOTIDE SEQUENCE [LARGE SCALE GENOMIC DNA]</scope>
    <source>
        <strain evidence="7">Clone GOH B32 T37-40</strain>
    </source>
</reference>
<dbReference type="Pfam" id="PF18052">
    <property type="entry name" value="Rx_N"/>
    <property type="match status" value="1"/>
</dbReference>
<evidence type="ECO:0000313" key="7">
    <source>
        <dbReference type="EMBL" id="KAI5342744.1"/>
    </source>
</evidence>
<dbReference type="InterPro" id="IPR041118">
    <property type="entry name" value="Rx_N"/>
</dbReference>
<evidence type="ECO:0008006" key="9">
    <source>
        <dbReference type="Google" id="ProtNLM"/>
    </source>
</evidence>
<evidence type="ECO:0000256" key="3">
    <source>
        <dbReference type="ARBA" id="ARBA00022821"/>
    </source>
</evidence>
<organism evidence="7 8">
    <name type="scientific">Prunus dulcis</name>
    <name type="common">Almond</name>
    <name type="synonym">Amygdalus dulcis</name>
    <dbReference type="NCBI Taxonomy" id="3755"/>
    <lineage>
        <taxon>Eukaryota</taxon>
        <taxon>Viridiplantae</taxon>
        <taxon>Streptophyta</taxon>
        <taxon>Embryophyta</taxon>
        <taxon>Tracheophyta</taxon>
        <taxon>Spermatophyta</taxon>
        <taxon>Magnoliopsida</taxon>
        <taxon>eudicotyledons</taxon>
        <taxon>Gunneridae</taxon>
        <taxon>Pentapetalae</taxon>
        <taxon>rosids</taxon>
        <taxon>fabids</taxon>
        <taxon>Rosales</taxon>
        <taxon>Rosaceae</taxon>
        <taxon>Amygdaloideae</taxon>
        <taxon>Amygdaleae</taxon>
        <taxon>Prunus</taxon>
    </lineage>
</organism>
<dbReference type="FunFam" id="3.40.50.300:FF:001091">
    <property type="entry name" value="Probable disease resistance protein At1g61300"/>
    <property type="match status" value="1"/>
</dbReference>
<comment type="caution">
    <text evidence="7">The sequence shown here is derived from an EMBL/GenBank/DDBJ whole genome shotgun (WGS) entry which is preliminary data.</text>
</comment>
<dbReference type="Gene3D" id="1.10.8.430">
    <property type="entry name" value="Helical domain of apoptotic protease-activating factors"/>
    <property type="match status" value="1"/>
</dbReference>
<protein>
    <recommendedName>
        <fullName evidence="9">Disease resistance RPP13-like protein 1</fullName>
    </recommendedName>
</protein>
<dbReference type="PANTHER" id="PTHR36766">
    <property type="entry name" value="PLANT BROAD-SPECTRUM MILDEW RESISTANCE PROTEIN RPW8"/>
    <property type="match status" value="1"/>
</dbReference>
<feature type="domain" description="NB-ARC" evidence="5">
    <location>
        <begin position="190"/>
        <end position="347"/>
    </location>
</feature>
<dbReference type="InterPro" id="IPR027417">
    <property type="entry name" value="P-loop_NTPase"/>
</dbReference>
<dbReference type="GO" id="GO:0043531">
    <property type="term" value="F:ADP binding"/>
    <property type="evidence" value="ECO:0007669"/>
    <property type="project" value="InterPro"/>
</dbReference>
<evidence type="ECO:0000313" key="8">
    <source>
        <dbReference type="Proteomes" id="UP001054821"/>
    </source>
</evidence>